<keyword evidence="6 10" id="KW-0067">ATP-binding</keyword>
<feature type="region of interest" description="Disordered" evidence="13">
    <location>
        <begin position="1"/>
        <end position="183"/>
    </location>
</feature>
<evidence type="ECO:0000256" key="7">
    <source>
        <dbReference type="ARBA" id="ARBA00023054"/>
    </source>
</evidence>
<dbReference type="Pfam" id="PF00225">
    <property type="entry name" value="Kinesin"/>
    <property type="match status" value="1"/>
</dbReference>
<dbReference type="EMBL" id="NKHZ01000080">
    <property type="protein sequence ID" value="PNS15248.1"/>
    <property type="molecule type" value="Genomic_DNA"/>
</dbReference>
<evidence type="ECO:0000259" key="14">
    <source>
        <dbReference type="PROSITE" id="PS50067"/>
    </source>
</evidence>
<feature type="compositionally biased region" description="Polar residues" evidence="13">
    <location>
        <begin position="137"/>
        <end position="162"/>
    </location>
</feature>
<feature type="compositionally biased region" description="Low complexity" evidence="13">
    <location>
        <begin position="112"/>
        <end position="135"/>
    </location>
</feature>
<gene>
    <name evidence="15" type="ORF">CAC42_8249</name>
</gene>
<evidence type="ECO:0000256" key="11">
    <source>
        <dbReference type="RuleBase" id="RU000394"/>
    </source>
</evidence>
<dbReference type="GO" id="GO:0008017">
    <property type="term" value="F:microtubule binding"/>
    <property type="evidence" value="ECO:0007669"/>
    <property type="project" value="InterPro"/>
</dbReference>
<reference evidence="15 16" key="1">
    <citation type="submission" date="2017-06" db="EMBL/GenBank/DDBJ databases">
        <title>Draft genome sequence of a variant of Elsinoe murrayae.</title>
        <authorList>
            <person name="Cheng Q."/>
        </authorList>
    </citation>
    <scope>NUCLEOTIDE SEQUENCE [LARGE SCALE GENOMIC DNA]</scope>
    <source>
        <strain evidence="15 16">CQ-2017a</strain>
    </source>
</reference>
<dbReference type="GO" id="GO:0090307">
    <property type="term" value="P:mitotic spindle assembly"/>
    <property type="evidence" value="ECO:0007669"/>
    <property type="project" value="UniProtKB-ARBA"/>
</dbReference>
<evidence type="ECO:0000256" key="10">
    <source>
        <dbReference type="PROSITE-ProRule" id="PRU00283"/>
    </source>
</evidence>
<dbReference type="SUPFAM" id="SSF52540">
    <property type="entry name" value="P-loop containing nucleoside triphosphate hydrolases"/>
    <property type="match status" value="1"/>
</dbReference>
<dbReference type="PROSITE" id="PS00411">
    <property type="entry name" value="KINESIN_MOTOR_1"/>
    <property type="match status" value="1"/>
</dbReference>
<name>A0A2K1QJB1_9PEZI</name>
<dbReference type="STRING" id="2082308.A0A2K1QJB1"/>
<keyword evidence="16" id="KW-1185">Reference proteome</keyword>
<evidence type="ECO:0000256" key="1">
    <source>
        <dbReference type="ARBA" id="ARBA00004245"/>
    </source>
</evidence>
<dbReference type="Gene3D" id="3.40.850.10">
    <property type="entry name" value="Kinesin motor domain"/>
    <property type="match status" value="1"/>
</dbReference>
<feature type="region of interest" description="Disordered" evidence="13">
    <location>
        <begin position="202"/>
        <end position="301"/>
    </location>
</feature>
<dbReference type="SMART" id="SM00129">
    <property type="entry name" value="KISc"/>
    <property type="match status" value="1"/>
</dbReference>
<dbReference type="GO" id="GO:0008569">
    <property type="term" value="F:minus-end-directed microtubule motor activity"/>
    <property type="evidence" value="ECO:0007669"/>
    <property type="project" value="UniProtKB-ARBA"/>
</dbReference>
<keyword evidence="9" id="KW-0206">Cytoskeleton</keyword>
<keyword evidence="7 12" id="KW-0175">Coiled coil</keyword>
<dbReference type="InterPro" id="IPR027640">
    <property type="entry name" value="Kinesin-like_fam"/>
</dbReference>
<evidence type="ECO:0000313" key="15">
    <source>
        <dbReference type="EMBL" id="PNS15248.1"/>
    </source>
</evidence>
<dbReference type="OrthoDB" id="3176171at2759"/>
<keyword evidence="3" id="KW-0963">Cytoplasm</keyword>
<dbReference type="PRINTS" id="PR00380">
    <property type="entry name" value="KINESINHEAVY"/>
</dbReference>
<feature type="coiled-coil region" evidence="12">
    <location>
        <begin position="354"/>
        <end position="388"/>
    </location>
</feature>
<organism evidence="15 16">
    <name type="scientific">Sphaceloma murrayae</name>
    <dbReference type="NCBI Taxonomy" id="2082308"/>
    <lineage>
        <taxon>Eukaryota</taxon>
        <taxon>Fungi</taxon>
        <taxon>Dikarya</taxon>
        <taxon>Ascomycota</taxon>
        <taxon>Pezizomycotina</taxon>
        <taxon>Dothideomycetes</taxon>
        <taxon>Dothideomycetidae</taxon>
        <taxon>Myriangiales</taxon>
        <taxon>Elsinoaceae</taxon>
        <taxon>Sphaceloma</taxon>
    </lineage>
</organism>
<keyword evidence="8 10" id="KW-0505">Motor protein</keyword>
<dbReference type="FunFam" id="3.40.850.10:FF:000065">
    <property type="entry name" value="Kinesin-like protein"/>
    <property type="match status" value="1"/>
</dbReference>
<evidence type="ECO:0000256" key="3">
    <source>
        <dbReference type="ARBA" id="ARBA00022490"/>
    </source>
</evidence>
<dbReference type="PANTHER" id="PTHR47972">
    <property type="entry name" value="KINESIN-LIKE PROTEIN KLP-3"/>
    <property type="match status" value="1"/>
</dbReference>
<feature type="compositionally biased region" description="Polar residues" evidence="13">
    <location>
        <begin position="235"/>
        <end position="249"/>
    </location>
</feature>
<feature type="domain" description="Kinesin motor" evidence="14">
    <location>
        <begin position="620"/>
        <end position="954"/>
    </location>
</feature>
<comment type="similarity">
    <text evidence="2">Belongs to the TRAFAC class myosin-kinesin ATPase superfamily. Kinesin family. KIN-14 subfamily.</text>
</comment>
<dbReference type="GO" id="GO:0005874">
    <property type="term" value="C:microtubule"/>
    <property type="evidence" value="ECO:0007669"/>
    <property type="project" value="UniProtKB-KW"/>
</dbReference>
<feature type="coiled-coil region" evidence="12">
    <location>
        <begin position="422"/>
        <end position="620"/>
    </location>
</feature>
<feature type="compositionally biased region" description="Polar residues" evidence="13">
    <location>
        <begin position="76"/>
        <end position="92"/>
    </location>
</feature>
<evidence type="ECO:0000256" key="5">
    <source>
        <dbReference type="ARBA" id="ARBA00022741"/>
    </source>
</evidence>
<dbReference type="PROSITE" id="PS50067">
    <property type="entry name" value="KINESIN_MOTOR_2"/>
    <property type="match status" value="1"/>
</dbReference>
<evidence type="ECO:0000313" key="16">
    <source>
        <dbReference type="Proteomes" id="UP000243797"/>
    </source>
</evidence>
<evidence type="ECO:0000256" key="6">
    <source>
        <dbReference type="ARBA" id="ARBA00022840"/>
    </source>
</evidence>
<dbReference type="AlphaFoldDB" id="A0A2K1QJB1"/>
<dbReference type="Proteomes" id="UP000243797">
    <property type="component" value="Unassembled WGS sequence"/>
</dbReference>
<sequence length="967" mass="107837">MFSEENTTMRGSGLRPPTRYNAVGSGLLEMSHSDTNARSMPPPSQALKHKASGLPELHPAPKRKTLVERVGEVPRSITSSQNGRPMSASVRSNIHAGTKPVALTSSTKPNYTSRNVSNSSSTSATSTSRPQSAASNYRAQSSTSHARAQSQDVASTRPTTALGQREESNETNGLPSKRKGTDPFHMSLLQVGKKSIDERHAVQGGAGRALSSPPIRGARRCEVPMTPTSPERRSVSLSTAFQDLSLQASNEDKEGKAFPTISEDQNKKDPKTPSQIPKRIPKTPKVERPPPVFRSPRTPHSKRRVLHRTPVTVNYLTKDSDTTVLAWDTTGRLHDMELLYGELKSQFQSAAFEKNGLEESLGLYKTRINELEQIRQALAASNKSMTDELSDVKVKLSSTSLALDDARRVHSIEIDELTRKHRNTVEDKDESHRKEVERLRRDEWDEKDRLRKHSQEEIERLNRQKREELADQERSLKAEIDEERSRRLREIQDITTQFAIERQTADTDQSRKDRDLEELRRELDETRSKLDGSNAQIVHMRDKLSQAASDTLTMESSMKALKAKIDFLESDNQAQSQAFADLHQKMQDAVDSAEEARSKLRVEETLRRKLHNQVQELKGNIRVFCRVRPALESDVEDKAKIAFPDAETDSKEVALQGPEQKSALGNVTTSNHAFAFDRVFSPKSQNAEIFDEISQLVQSALDGYNVCIFCYGQTGSGKTYTMSAVDGMIPRAVNQIYETAKGLEEKGWKYSMEGSFIEVYNETLNDLLGKAEDWEKKKHEIKHDPNKLRTTVTDVKTVALDSPSRVNSILEKAGRHRSVAATMANSRSSRSHSVFILKLIGENTVTGERSEGTLNLVDLAGSERLSHSGATGDRMKETQHINKSLSCLGDVISALGQGKEGGHVPYRNSKLTYLLQYSLGGNSKTLMFVMISPLQAHLGETLTSLKFATKVHNTHIGTAKRQSKVKD</sequence>
<dbReference type="InterPro" id="IPR001752">
    <property type="entry name" value="Kinesin_motor_dom"/>
</dbReference>
<dbReference type="CDD" id="cd01366">
    <property type="entry name" value="KISc_C_terminal"/>
    <property type="match status" value="1"/>
</dbReference>
<evidence type="ECO:0000256" key="13">
    <source>
        <dbReference type="SAM" id="MobiDB-lite"/>
    </source>
</evidence>
<dbReference type="GO" id="GO:0005524">
    <property type="term" value="F:ATP binding"/>
    <property type="evidence" value="ECO:0007669"/>
    <property type="project" value="UniProtKB-UniRule"/>
</dbReference>
<evidence type="ECO:0000256" key="2">
    <source>
        <dbReference type="ARBA" id="ARBA00010899"/>
    </source>
</evidence>
<evidence type="ECO:0000256" key="4">
    <source>
        <dbReference type="ARBA" id="ARBA00022701"/>
    </source>
</evidence>
<evidence type="ECO:0000256" key="9">
    <source>
        <dbReference type="ARBA" id="ARBA00023212"/>
    </source>
</evidence>
<dbReference type="InParanoid" id="A0A2K1QJB1"/>
<feature type="coiled-coil region" evidence="12">
    <location>
        <begin position="757"/>
        <end position="784"/>
    </location>
</feature>
<evidence type="ECO:0000256" key="8">
    <source>
        <dbReference type="ARBA" id="ARBA00023175"/>
    </source>
</evidence>
<comment type="caution">
    <text evidence="15">The sequence shown here is derived from an EMBL/GenBank/DDBJ whole genome shotgun (WGS) entry which is preliminary data.</text>
</comment>
<feature type="binding site" evidence="10">
    <location>
        <begin position="712"/>
        <end position="719"/>
    </location>
    <ligand>
        <name>ATP</name>
        <dbReference type="ChEBI" id="CHEBI:30616"/>
    </ligand>
</feature>
<evidence type="ECO:0000256" key="12">
    <source>
        <dbReference type="SAM" id="Coils"/>
    </source>
</evidence>
<keyword evidence="5 10" id="KW-0547">Nucleotide-binding</keyword>
<comment type="subcellular location">
    <subcellularLocation>
        <location evidence="1">Cytoplasm</location>
        <location evidence="1">Cytoskeleton</location>
    </subcellularLocation>
</comment>
<proteinExistence type="inferred from homology"/>
<accession>A0A2K1QJB1</accession>
<dbReference type="InterPro" id="IPR036961">
    <property type="entry name" value="Kinesin_motor_dom_sf"/>
</dbReference>
<dbReference type="InterPro" id="IPR027417">
    <property type="entry name" value="P-loop_NTPase"/>
</dbReference>
<feature type="compositionally biased region" description="Polar residues" evidence="13">
    <location>
        <begin position="1"/>
        <end position="10"/>
    </location>
</feature>
<protein>
    <recommendedName>
        <fullName evidence="11">Kinesin-like protein</fullName>
    </recommendedName>
</protein>
<dbReference type="InterPro" id="IPR019821">
    <property type="entry name" value="Kinesin_motor_CS"/>
</dbReference>
<keyword evidence="4 11" id="KW-0493">Microtubule</keyword>
<dbReference type="GO" id="GO:0007018">
    <property type="term" value="P:microtubule-based movement"/>
    <property type="evidence" value="ECO:0007669"/>
    <property type="project" value="InterPro"/>
</dbReference>
<dbReference type="PANTHER" id="PTHR47972:SF45">
    <property type="entry name" value="PROTEIN CLARET SEGREGATIONAL"/>
    <property type="match status" value="1"/>
</dbReference>